<evidence type="ECO:0000313" key="2">
    <source>
        <dbReference type="Ensembl" id="ENSCAFP00040017659.1"/>
    </source>
</evidence>
<dbReference type="Proteomes" id="UP000694542">
    <property type="component" value="Chromosome 21"/>
</dbReference>
<evidence type="ECO:0000313" key="1">
    <source>
        <dbReference type="Ensembl" id="ENSCAFP00030006623.1"/>
    </source>
</evidence>
<sequence>MVNPSVFFDIALVREPLGCVSFKLFADKIPKTKSAQISLGLCHVPGGNSRPRATLVSSVIVPIFHYFPTGSQRLVCG</sequence>
<dbReference type="SUPFAM" id="SSF50891">
    <property type="entry name" value="Cyclophilin-like"/>
    <property type="match status" value="1"/>
</dbReference>
<organism evidence="2 3">
    <name type="scientific">Canis lupus familiaris</name>
    <name type="common">Dog</name>
    <name type="synonym">Canis familiaris</name>
    <dbReference type="NCBI Taxonomy" id="9615"/>
    <lineage>
        <taxon>Eukaryota</taxon>
        <taxon>Metazoa</taxon>
        <taxon>Chordata</taxon>
        <taxon>Craniata</taxon>
        <taxon>Vertebrata</taxon>
        <taxon>Euteleostomi</taxon>
        <taxon>Mammalia</taxon>
        <taxon>Eutheria</taxon>
        <taxon>Laurasiatheria</taxon>
        <taxon>Carnivora</taxon>
        <taxon>Caniformia</taxon>
        <taxon>Canidae</taxon>
        <taxon>Canis</taxon>
    </lineage>
</organism>
<dbReference type="AlphaFoldDB" id="A0A8C0S8F4"/>
<reference evidence="2" key="1">
    <citation type="submission" date="2018-10" db="EMBL/GenBank/DDBJ databases">
        <title>De novo assembly of a Great Dane genome.</title>
        <authorList>
            <person name="Kidd J.M."/>
            <person name="Pendleton A.L."/>
            <person name="Shen F."/>
            <person name="Emery S."/>
        </authorList>
    </citation>
    <scope>NUCLEOTIDE SEQUENCE [LARGE SCALE GENOMIC DNA]</scope>
    <source>
        <strain evidence="2">Great Dane</strain>
    </source>
</reference>
<accession>A0A8C0S8F4</accession>
<dbReference type="InterPro" id="IPR029000">
    <property type="entry name" value="Cyclophilin-like_dom_sf"/>
</dbReference>
<reference evidence="1" key="2">
    <citation type="submission" date="2019-03" db="EMBL/GenBank/DDBJ databases">
        <authorList>
            <person name="Warren W.C."/>
            <person name="Johnson G.S."/>
        </authorList>
    </citation>
    <scope>NUCLEOTIDE SEQUENCE [LARGE SCALE GENOMIC DNA]</scope>
    <source>
        <strain evidence="1">Basenji</strain>
    </source>
</reference>
<proteinExistence type="predicted"/>
<protein>
    <submittedName>
        <fullName evidence="2">Uncharacterized protein</fullName>
    </submittedName>
</protein>
<evidence type="ECO:0000313" key="3">
    <source>
        <dbReference type="Proteomes" id="UP000694542"/>
    </source>
</evidence>
<reference evidence="2" key="3">
    <citation type="submission" date="2025-05" db="UniProtKB">
        <authorList>
            <consortium name="Ensembl"/>
        </authorList>
    </citation>
    <scope>IDENTIFICATION</scope>
</reference>
<dbReference type="Gene3D" id="2.40.100.10">
    <property type="entry name" value="Cyclophilin-like"/>
    <property type="match status" value="1"/>
</dbReference>
<dbReference type="Ensembl" id="ENSCAFT00030007559.1">
    <property type="protein sequence ID" value="ENSCAFP00030006623.1"/>
    <property type="gene ID" value="ENSCAFG00030004099.1"/>
</dbReference>
<dbReference type="Ensembl" id="ENSCAFT00040020353.1">
    <property type="protein sequence ID" value="ENSCAFP00040017659.1"/>
    <property type="gene ID" value="ENSCAFG00040011033.1"/>
</dbReference>
<dbReference type="Proteomes" id="UP000694429">
    <property type="component" value="Chromosome 21"/>
</dbReference>
<name>A0A8C0S8F4_CANLF</name>